<gene>
    <name evidence="2" type="ORF">METZ01_LOCUS413525</name>
</gene>
<dbReference type="EMBL" id="UINC01161460">
    <property type="protein sequence ID" value="SVD60671.1"/>
    <property type="molecule type" value="Genomic_DNA"/>
</dbReference>
<dbReference type="SMART" id="SM01118">
    <property type="entry name" value="CYTH"/>
    <property type="match status" value="1"/>
</dbReference>
<name>A0A382WRJ4_9ZZZZ</name>
<dbReference type="InterPro" id="IPR023577">
    <property type="entry name" value="CYTH_domain"/>
</dbReference>
<dbReference type="PANTHER" id="PTHR40114:SF1">
    <property type="entry name" value="SLR0698 PROTEIN"/>
    <property type="match status" value="1"/>
</dbReference>
<organism evidence="2">
    <name type="scientific">marine metagenome</name>
    <dbReference type="NCBI Taxonomy" id="408172"/>
    <lineage>
        <taxon>unclassified sequences</taxon>
        <taxon>metagenomes</taxon>
        <taxon>ecological metagenomes</taxon>
    </lineage>
</organism>
<evidence type="ECO:0000259" key="1">
    <source>
        <dbReference type="PROSITE" id="PS51707"/>
    </source>
</evidence>
<dbReference type="Gene3D" id="2.40.320.10">
    <property type="entry name" value="Hypothetical Protein Pfu-838710-001"/>
    <property type="match status" value="1"/>
</dbReference>
<dbReference type="Pfam" id="PF01928">
    <property type="entry name" value="CYTH"/>
    <property type="match status" value="1"/>
</dbReference>
<dbReference type="InterPro" id="IPR012042">
    <property type="entry name" value="NeuTTM/CthTTM-like"/>
</dbReference>
<reference evidence="2" key="1">
    <citation type="submission" date="2018-05" db="EMBL/GenBank/DDBJ databases">
        <authorList>
            <person name="Lanie J.A."/>
            <person name="Ng W.-L."/>
            <person name="Kazmierczak K.M."/>
            <person name="Andrzejewski T.M."/>
            <person name="Davidsen T.M."/>
            <person name="Wayne K.J."/>
            <person name="Tettelin H."/>
            <person name="Glass J.I."/>
            <person name="Rusch D."/>
            <person name="Podicherti R."/>
            <person name="Tsui H.-C.T."/>
            <person name="Winkler M.E."/>
        </authorList>
    </citation>
    <scope>NUCLEOTIDE SEQUENCE</scope>
</reference>
<sequence>MGLEIERKFLVIDDAWKRLGTPVLFHQGYLSRDPERSVRVRIEGDQANLNIKGQRGTILRIEYEYPIPLEDALFLLEEVCEQPTLSKHRTKIPLAEVCWEVDEFHGDNQGLVIAEVELQSEEQEIELPDWIGKDVSQDPRYLNINLIRNPFQFWKRD</sequence>
<evidence type="ECO:0000313" key="2">
    <source>
        <dbReference type="EMBL" id="SVD60671.1"/>
    </source>
</evidence>
<dbReference type="PANTHER" id="PTHR40114">
    <property type="entry name" value="SLR0698 PROTEIN"/>
    <property type="match status" value="1"/>
</dbReference>
<proteinExistence type="predicted"/>
<dbReference type="SUPFAM" id="SSF55154">
    <property type="entry name" value="CYTH-like phosphatases"/>
    <property type="match status" value="1"/>
</dbReference>
<dbReference type="AlphaFoldDB" id="A0A382WRJ4"/>
<protein>
    <recommendedName>
        <fullName evidence="1">CYTH domain-containing protein</fullName>
    </recommendedName>
</protein>
<feature type="domain" description="CYTH" evidence="1">
    <location>
        <begin position="2"/>
        <end position="148"/>
    </location>
</feature>
<dbReference type="CDD" id="cd07891">
    <property type="entry name" value="CYTH-like_CthTTM-like_1"/>
    <property type="match status" value="1"/>
</dbReference>
<dbReference type="InterPro" id="IPR033469">
    <property type="entry name" value="CYTH-like_dom_sf"/>
</dbReference>
<dbReference type="PROSITE" id="PS51707">
    <property type="entry name" value="CYTH"/>
    <property type="match status" value="1"/>
</dbReference>
<dbReference type="PIRSF" id="PIRSF016487">
    <property type="entry name" value="CYTH_UCP016487"/>
    <property type="match status" value="1"/>
</dbReference>
<accession>A0A382WRJ4</accession>